<sequence>MCQLVPTCNGLLRTAVNAYVPTTPEDAEDKRKPEFEDGAPHKPVALEEVDLSTWVIPESTGQSHWSDASMQVEQHLKYEVNLFSPIHVMRQSPEREALPPVPPKILKSKSFFKEIK</sequence>
<gene>
    <name evidence="2" type="ORF">EAE97_006769</name>
</gene>
<evidence type="ECO:0000256" key="1">
    <source>
        <dbReference type="SAM" id="MobiDB-lite"/>
    </source>
</evidence>
<reference evidence="2 3" key="1">
    <citation type="journal article" date="2020" name="Genome Biol. Evol.">
        <title>Comparative genomics of Sclerotiniaceae.</title>
        <authorList>
            <person name="Valero Jimenez C.A."/>
            <person name="Steentjes M."/>
            <person name="Scholten O.E."/>
            <person name="Van Kan J.A.L."/>
        </authorList>
    </citation>
    <scope>NUCLEOTIDE SEQUENCE [LARGE SCALE GENOMIC DNA]</scope>
    <source>
        <strain evidence="2 3">MUCL 94</strain>
    </source>
</reference>
<proteinExistence type="predicted"/>
<keyword evidence="3" id="KW-1185">Reference proteome</keyword>
<comment type="caution">
    <text evidence="2">The sequence shown here is derived from an EMBL/GenBank/DDBJ whole genome shotgun (WGS) entry which is preliminary data.</text>
</comment>
<evidence type="ECO:0000313" key="3">
    <source>
        <dbReference type="Proteomes" id="UP000710849"/>
    </source>
</evidence>
<evidence type="ECO:0000313" key="2">
    <source>
        <dbReference type="EMBL" id="KAF7941932.1"/>
    </source>
</evidence>
<organism evidence="2 3">
    <name type="scientific">Botrytis byssoidea</name>
    <dbReference type="NCBI Taxonomy" id="139641"/>
    <lineage>
        <taxon>Eukaryota</taxon>
        <taxon>Fungi</taxon>
        <taxon>Dikarya</taxon>
        <taxon>Ascomycota</taxon>
        <taxon>Pezizomycotina</taxon>
        <taxon>Leotiomycetes</taxon>
        <taxon>Helotiales</taxon>
        <taxon>Sclerotiniaceae</taxon>
        <taxon>Botrytis</taxon>
    </lineage>
</organism>
<protein>
    <submittedName>
        <fullName evidence="2">Uncharacterized protein</fullName>
    </submittedName>
</protein>
<dbReference type="RefSeq" id="XP_038732214.1">
    <property type="nucleotide sequence ID" value="XM_038877282.1"/>
</dbReference>
<dbReference type="AlphaFoldDB" id="A0A9P5IIB9"/>
<dbReference type="EMBL" id="RCSW01000012">
    <property type="protein sequence ID" value="KAF7941932.1"/>
    <property type="molecule type" value="Genomic_DNA"/>
</dbReference>
<feature type="region of interest" description="Disordered" evidence="1">
    <location>
        <begin position="21"/>
        <end position="41"/>
    </location>
</feature>
<feature type="compositionally biased region" description="Basic and acidic residues" evidence="1">
    <location>
        <begin position="28"/>
        <end position="40"/>
    </location>
</feature>
<name>A0A9P5IIB9_9HELO</name>
<accession>A0A9P5IIB9</accession>
<dbReference type="Proteomes" id="UP000710849">
    <property type="component" value="Unassembled WGS sequence"/>
</dbReference>
<dbReference type="GeneID" id="62150358"/>